<dbReference type="InterPro" id="IPR052544">
    <property type="entry name" value="Bacteriocin_Proc_Enz"/>
</dbReference>
<dbReference type="CDD" id="cd02142">
    <property type="entry name" value="McbC_SagB-like_oxidoreductase"/>
    <property type="match status" value="1"/>
</dbReference>
<gene>
    <name evidence="1" type="ORF">A6M23_09545</name>
</gene>
<comment type="caution">
    <text evidence="1">The sequence shown here is derived from an EMBL/GenBank/DDBJ whole genome shotgun (WGS) entry which is preliminary data.</text>
</comment>
<organism evidence="1 2">
    <name type="scientific">Acidithiobacillus thiooxidans</name>
    <name type="common">Thiobacillus thiooxidans</name>
    <dbReference type="NCBI Taxonomy" id="930"/>
    <lineage>
        <taxon>Bacteria</taxon>
        <taxon>Pseudomonadati</taxon>
        <taxon>Pseudomonadota</taxon>
        <taxon>Acidithiobacillia</taxon>
        <taxon>Acidithiobacillales</taxon>
        <taxon>Acidithiobacillaceae</taxon>
        <taxon>Acidithiobacillus</taxon>
    </lineage>
</organism>
<accession>A0A1C2I9C2</accession>
<name>A0A1C2I9C2_ACITH</name>
<dbReference type="Gene3D" id="3.40.109.10">
    <property type="entry name" value="NADH Oxidase"/>
    <property type="match status" value="1"/>
</dbReference>
<dbReference type="AlphaFoldDB" id="A0A1C2I9C2"/>
<reference evidence="1" key="1">
    <citation type="journal article" date="2016" name="Int. J. Mol. Sci.">
        <title>Comparative genomics of the extreme acidophile Acidithiobacillus thiooxidans reveals intraspecific divergence and niche adaptation.</title>
        <authorList>
            <person name="Zhang X."/>
            <person name="Feng X."/>
            <person name="Tao J."/>
            <person name="Ma L."/>
            <person name="Xiao Y."/>
            <person name="Liang Y."/>
            <person name="Liu X."/>
            <person name="Yin H."/>
        </authorList>
    </citation>
    <scope>NUCLEOTIDE SEQUENCE [LARGE SCALE GENOMIC DNA]</scope>
    <source>
        <strain evidence="1">DXS-W</strain>
    </source>
</reference>
<dbReference type="NCBIfam" id="TIGR03605">
    <property type="entry name" value="antibiot_sagB"/>
    <property type="match status" value="1"/>
</dbReference>
<evidence type="ECO:0000313" key="2">
    <source>
        <dbReference type="Proteomes" id="UP000095008"/>
    </source>
</evidence>
<proteinExistence type="predicted"/>
<evidence type="ECO:0008006" key="3">
    <source>
        <dbReference type="Google" id="ProtNLM"/>
    </source>
</evidence>
<dbReference type="Proteomes" id="UP000095008">
    <property type="component" value="Unassembled WGS sequence"/>
</dbReference>
<dbReference type="PANTHER" id="PTHR43745">
    <property type="entry name" value="NITROREDUCTASE MJ1384-RELATED"/>
    <property type="match status" value="1"/>
</dbReference>
<dbReference type="PANTHER" id="PTHR43745:SF2">
    <property type="entry name" value="NITROREDUCTASE MJ1384-RELATED"/>
    <property type="match status" value="1"/>
</dbReference>
<dbReference type="GO" id="GO:0016491">
    <property type="term" value="F:oxidoreductase activity"/>
    <property type="evidence" value="ECO:0007669"/>
    <property type="project" value="InterPro"/>
</dbReference>
<protein>
    <recommendedName>
        <fullName evidence="3">Nitroreductase domain-containing protein</fullName>
    </recommendedName>
</protein>
<dbReference type="EMBL" id="LWRY01000106">
    <property type="protein sequence ID" value="OCX72611.1"/>
    <property type="molecule type" value="Genomic_DNA"/>
</dbReference>
<keyword evidence="2" id="KW-1185">Reference proteome</keyword>
<dbReference type="InterPro" id="IPR020051">
    <property type="entry name" value="SagB-type_dehydrogenase"/>
</dbReference>
<sequence>MAIEGMIECGLLESVERTQASLDSLLLGPLARSQPQSVAYHLSSSRVKWINYSNPSDIKSLDYDKMEEKVREEPIPPKFKKAANSTPTYDLAKVIPVGALGALRAGSECFGRRRPDLATPLTLDHLNFIINLSLAQTDSVKMYATGEHVRKAVPSGGARHPTEAYVIVGDDVESIEAGSYHYNVKAHRLDRLRIPRRVTDIAMRAAAIVPRARTKPVKAVIVHTCFFERSMFRYREARSYRVMNFDIGHVHANEILASKLLGLDFSECYSISEREIENALLIDPLMESAMSSFVLH</sequence>
<dbReference type="InterPro" id="IPR000415">
    <property type="entry name" value="Nitroreductase-like"/>
</dbReference>
<evidence type="ECO:0000313" key="1">
    <source>
        <dbReference type="EMBL" id="OCX72611.1"/>
    </source>
</evidence>